<feature type="region of interest" description="Disordered" evidence="6">
    <location>
        <begin position="1"/>
        <end position="21"/>
    </location>
</feature>
<feature type="transmembrane region" description="Helical" evidence="7">
    <location>
        <begin position="142"/>
        <end position="160"/>
    </location>
</feature>
<sequence>MAARTGDKGREEAGPRRRASGTRTAALTFFICTFTPPLKTRKNKRQKRGFTLHTLLQKNYRKTLKTLKDIFPLKTVLSILAGTAILAFGMVNIHKRVHITEGGVLGMILLLNYWFAIPAALLSPLLDALCYLFGFRYLGREFLIRSIAATLCLAGFLKLWESLPFFLPDLTSRPLLAAVAGACFVGIGVGLVVRQKASSGGDDALAMVIAKLTHCKIARAYLATDITVLILSLTYIPLGRIAYSFVTVTISSLLIDFIQDFSIEAWKKKLSCLAAGKQPLPGPEDSE</sequence>
<keyword evidence="5 7" id="KW-0472">Membrane</keyword>
<protein>
    <recommendedName>
        <fullName evidence="12">YitT family protein</fullName>
    </recommendedName>
</protein>
<dbReference type="Proteomes" id="UP000094067">
    <property type="component" value="Unassembled WGS sequence"/>
</dbReference>
<dbReference type="PANTHER" id="PTHR33545:SF10">
    <property type="entry name" value="UPF0750 MEMBRANE PROTEIN YPJC"/>
    <property type="match status" value="1"/>
</dbReference>
<dbReference type="EMBL" id="MCGI01000008">
    <property type="protein sequence ID" value="ODM02890.1"/>
    <property type="molecule type" value="Genomic_DNA"/>
</dbReference>
<evidence type="ECO:0000313" key="8">
    <source>
        <dbReference type="EMBL" id="ODM02890.1"/>
    </source>
</evidence>
<evidence type="ECO:0008006" key="12">
    <source>
        <dbReference type="Google" id="ProtNLM"/>
    </source>
</evidence>
<dbReference type="PANTHER" id="PTHR33545">
    <property type="entry name" value="UPF0750 MEMBRANE PROTEIN YITT-RELATED"/>
    <property type="match status" value="1"/>
</dbReference>
<comment type="subcellular location">
    <subcellularLocation>
        <location evidence="1">Cell membrane</location>
        <topology evidence="1">Multi-pass membrane protein</topology>
    </subcellularLocation>
</comment>
<dbReference type="InterPro" id="IPR051461">
    <property type="entry name" value="UPF0750_membrane"/>
</dbReference>
<feature type="transmembrane region" description="Helical" evidence="7">
    <location>
        <begin position="113"/>
        <end position="135"/>
    </location>
</feature>
<evidence type="ECO:0000256" key="4">
    <source>
        <dbReference type="ARBA" id="ARBA00022989"/>
    </source>
</evidence>
<reference evidence="10 11" key="1">
    <citation type="submission" date="2016-07" db="EMBL/GenBank/DDBJ databases">
        <title>Characterization of isolates of Eisenbergiella tayi derived from blood cultures, using whole genome sequencing.</title>
        <authorList>
            <person name="Burdz T."/>
            <person name="Wiebe D."/>
            <person name="Huynh C."/>
            <person name="Bernard K."/>
        </authorList>
    </citation>
    <scope>NUCLEOTIDE SEQUENCE [LARGE SCALE GENOMIC DNA]</scope>
    <source>
        <strain evidence="9 10">NML 110608</strain>
        <strain evidence="8 11">NML 120489</strain>
    </source>
</reference>
<evidence type="ECO:0000256" key="5">
    <source>
        <dbReference type="ARBA" id="ARBA00023136"/>
    </source>
</evidence>
<accession>A0A1E3AGF4</accession>
<name>A0A1E3AGF4_9FIRM</name>
<keyword evidence="3 7" id="KW-0812">Transmembrane</keyword>
<dbReference type="InterPro" id="IPR003740">
    <property type="entry name" value="YitT"/>
</dbReference>
<evidence type="ECO:0000256" key="3">
    <source>
        <dbReference type="ARBA" id="ARBA00022692"/>
    </source>
</evidence>
<dbReference type="GO" id="GO:0005886">
    <property type="term" value="C:plasma membrane"/>
    <property type="evidence" value="ECO:0007669"/>
    <property type="project" value="UniProtKB-SubCell"/>
</dbReference>
<dbReference type="Pfam" id="PF02588">
    <property type="entry name" value="YitT_membrane"/>
    <property type="match status" value="1"/>
</dbReference>
<gene>
    <name evidence="8" type="ORF">BEH84_06121</name>
    <name evidence="9" type="ORF">BEI61_03681</name>
</gene>
<feature type="transmembrane region" description="Helical" evidence="7">
    <location>
        <begin position="71"/>
        <end position="93"/>
    </location>
</feature>
<keyword evidence="4 7" id="KW-1133">Transmembrane helix</keyword>
<comment type="caution">
    <text evidence="9">The sequence shown here is derived from an EMBL/GenBank/DDBJ whole genome shotgun (WGS) entry which is preliminary data.</text>
</comment>
<keyword evidence="2" id="KW-1003">Cell membrane</keyword>
<evidence type="ECO:0000256" key="2">
    <source>
        <dbReference type="ARBA" id="ARBA00022475"/>
    </source>
</evidence>
<feature type="compositionally biased region" description="Basic and acidic residues" evidence="6">
    <location>
        <begin position="1"/>
        <end position="15"/>
    </location>
</feature>
<evidence type="ECO:0000313" key="9">
    <source>
        <dbReference type="EMBL" id="ODM07790.1"/>
    </source>
</evidence>
<organism evidence="9 10">
    <name type="scientific">Eisenbergiella tayi</name>
    <dbReference type="NCBI Taxonomy" id="1432052"/>
    <lineage>
        <taxon>Bacteria</taxon>
        <taxon>Bacillati</taxon>
        <taxon>Bacillota</taxon>
        <taxon>Clostridia</taxon>
        <taxon>Lachnospirales</taxon>
        <taxon>Lachnospiraceae</taxon>
        <taxon>Eisenbergiella</taxon>
    </lineage>
</organism>
<evidence type="ECO:0000313" key="10">
    <source>
        <dbReference type="Proteomes" id="UP000094067"/>
    </source>
</evidence>
<feature type="transmembrane region" description="Helical" evidence="7">
    <location>
        <begin position="217"/>
        <end position="235"/>
    </location>
</feature>
<dbReference type="EMBL" id="MCGH01000002">
    <property type="protein sequence ID" value="ODM07790.1"/>
    <property type="molecule type" value="Genomic_DNA"/>
</dbReference>
<evidence type="ECO:0000313" key="11">
    <source>
        <dbReference type="Proteomes" id="UP000095003"/>
    </source>
</evidence>
<evidence type="ECO:0000256" key="1">
    <source>
        <dbReference type="ARBA" id="ARBA00004651"/>
    </source>
</evidence>
<dbReference type="PATRIC" id="fig|1432052.3.peg.6767"/>
<proteinExistence type="predicted"/>
<evidence type="ECO:0000256" key="7">
    <source>
        <dbReference type="SAM" id="Phobius"/>
    </source>
</evidence>
<feature type="transmembrane region" description="Helical" evidence="7">
    <location>
        <begin position="175"/>
        <end position="193"/>
    </location>
</feature>
<evidence type="ECO:0000256" key="6">
    <source>
        <dbReference type="SAM" id="MobiDB-lite"/>
    </source>
</evidence>
<dbReference type="Proteomes" id="UP000095003">
    <property type="component" value="Unassembled WGS sequence"/>
</dbReference>
<dbReference type="AlphaFoldDB" id="A0A1E3AGF4"/>